<evidence type="ECO:0000313" key="2">
    <source>
        <dbReference type="EMBL" id="EFE49870.1"/>
    </source>
</evidence>
<proteinExistence type="predicted"/>
<feature type="region of interest" description="Disordered" evidence="1">
    <location>
        <begin position="28"/>
        <end position="70"/>
    </location>
</feature>
<comment type="caution">
    <text evidence="2">The sequence shown here is derived from an EMBL/GenBank/DDBJ whole genome shotgun (WGS) entry which is preliminary data.</text>
</comment>
<organism evidence="2 3">
    <name type="scientific">Neisseria elongata subsp. glycolytica ATCC 29315</name>
    <dbReference type="NCBI Taxonomy" id="546263"/>
    <lineage>
        <taxon>Bacteria</taxon>
        <taxon>Pseudomonadati</taxon>
        <taxon>Pseudomonadota</taxon>
        <taxon>Betaproteobacteria</taxon>
        <taxon>Neisseriales</taxon>
        <taxon>Neisseriaceae</taxon>
        <taxon>Neisseria</taxon>
    </lineage>
</organism>
<accession>D4DQL4</accession>
<dbReference type="AlphaFoldDB" id="D4DQL4"/>
<dbReference type="Proteomes" id="UP000005536">
    <property type="component" value="Unassembled WGS sequence"/>
</dbReference>
<protein>
    <submittedName>
        <fullName evidence="2">Uncharacterized protein</fullName>
    </submittedName>
</protein>
<feature type="compositionally biased region" description="Polar residues" evidence="1">
    <location>
        <begin position="37"/>
        <end position="47"/>
    </location>
</feature>
<feature type="non-terminal residue" evidence="2">
    <location>
        <position position="70"/>
    </location>
</feature>
<dbReference type="STRING" id="546263.NELON_02140"/>
<sequence>MLESRYLHLHEALGLGPMWLKQGARLLPPPAEGQDGRFQTASDTAPTVRTAPQPAAALREDAKTAVRQRP</sequence>
<gene>
    <name evidence="2" type="ORF">NEIELOOT_01353</name>
</gene>
<evidence type="ECO:0000256" key="1">
    <source>
        <dbReference type="SAM" id="MobiDB-lite"/>
    </source>
</evidence>
<dbReference type="EMBL" id="ADBF01000036">
    <property type="protein sequence ID" value="EFE49870.1"/>
    <property type="molecule type" value="Genomic_DNA"/>
</dbReference>
<name>D4DQL4_NEIEG</name>
<evidence type="ECO:0000313" key="3">
    <source>
        <dbReference type="Proteomes" id="UP000005536"/>
    </source>
</evidence>
<reference evidence="2 3" key="1">
    <citation type="submission" date="2010-02" db="EMBL/GenBank/DDBJ databases">
        <authorList>
            <person name="Weinstock G."/>
            <person name="Sodergren E."/>
            <person name="Clifton S."/>
            <person name="Fulton L."/>
            <person name="Fulton B."/>
            <person name="Courtney L."/>
            <person name="Fronick C."/>
            <person name="Harrison M."/>
            <person name="Strong C."/>
            <person name="Farmer C."/>
            <person name="Delahaunty K."/>
            <person name="Markovic C."/>
            <person name="Hall O."/>
            <person name="Minx P."/>
            <person name="Tomlinson C."/>
            <person name="Mitreva M."/>
            <person name="Nelson J."/>
            <person name="Hou S."/>
            <person name="Wollam A."/>
            <person name="Pepin K.H."/>
            <person name="Johnson M."/>
            <person name="Bhonagiri V."/>
            <person name="Zhang X."/>
            <person name="Suruliraj S."/>
            <person name="Warren W."/>
            <person name="Chinwalla A."/>
            <person name="Mardis E.R."/>
            <person name="Wilson R.K."/>
        </authorList>
    </citation>
    <scope>NUCLEOTIDE SEQUENCE [LARGE SCALE GENOMIC DNA]</scope>
    <source>
        <strain evidence="2 3">ATCC 29315</strain>
    </source>
</reference>